<feature type="transmembrane region" description="Helical" evidence="1">
    <location>
        <begin position="230"/>
        <end position="250"/>
    </location>
</feature>
<protein>
    <submittedName>
        <fullName evidence="2">Uncharacterized protein</fullName>
    </submittedName>
</protein>
<feature type="transmembrane region" description="Helical" evidence="1">
    <location>
        <begin position="144"/>
        <end position="160"/>
    </location>
</feature>
<feature type="transmembrane region" description="Helical" evidence="1">
    <location>
        <begin position="94"/>
        <end position="115"/>
    </location>
</feature>
<feature type="transmembrane region" description="Helical" evidence="1">
    <location>
        <begin position="165"/>
        <end position="183"/>
    </location>
</feature>
<name>A0ABX8XFN8_SHEPU</name>
<keyword evidence="1" id="KW-0812">Transmembrane</keyword>
<gene>
    <name evidence="2" type="ORF">K3G22_06510</name>
</gene>
<feature type="transmembrane region" description="Helical" evidence="1">
    <location>
        <begin position="60"/>
        <end position="79"/>
    </location>
</feature>
<dbReference type="EMBL" id="CP080635">
    <property type="protein sequence ID" value="QYX74060.1"/>
    <property type="molecule type" value="Genomic_DNA"/>
</dbReference>
<sequence length="295" mass="30828">MHISSISLFTVAAPPIVGSFIVLALADVGWGIWGTHLVAIFLACGLAMSGALIKKAGHCRFATFAIVILTLIGLAIPLLGESSEPERWMSVGPLMLYAAPLFLPSFIAACSVFVSKDGKHQIVSLAVVIGAALILSFQPDASQVLGLLVASVVVVMQFRLGIFKLSLVVVPMLLITVWVFSLPDPLAPVPYVEEVFALGLSHSLFAGIAIIVSAIALVVGLWIKSMKGPLWLSAVAAYYASLFACSIAGLTPAPLVGYGAGPILGFGLMLGTLRCLEPQLLPNNPIQPTANVSAD</sequence>
<keyword evidence="1" id="KW-0472">Membrane</keyword>
<evidence type="ECO:0000313" key="2">
    <source>
        <dbReference type="EMBL" id="QYX74060.1"/>
    </source>
</evidence>
<evidence type="ECO:0000256" key="1">
    <source>
        <dbReference type="SAM" id="Phobius"/>
    </source>
</evidence>
<proteinExistence type="predicted"/>
<evidence type="ECO:0000313" key="3">
    <source>
        <dbReference type="Proteomes" id="UP000827084"/>
    </source>
</evidence>
<keyword evidence="3" id="KW-1185">Reference proteome</keyword>
<accession>A0ABX8XFN8</accession>
<organism evidence="2 3">
    <name type="scientific">Shewanella putrefaciens</name>
    <name type="common">Pseudomonas putrefaciens</name>
    <dbReference type="NCBI Taxonomy" id="24"/>
    <lineage>
        <taxon>Bacteria</taxon>
        <taxon>Pseudomonadati</taxon>
        <taxon>Pseudomonadota</taxon>
        <taxon>Gammaproteobacteria</taxon>
        <taxon>Alteromonadales</taxon>
        <taxon>Shewanellaceae</taxon>
        <taxon>Shewanella</taxon>
    </lineage>
</organism>
<feature type="transmembrane region" description="Helical" evidence="1">
    <location>
        <begin position="32"/>
        <end position="53"/>
    </location>
</feature>
<feature type="transmembrane region" description="Helical" evidence="1">
    <location>
        <begin position="7"/>
        <end position="26"/>
    </location>
</feature>
<feature type="transmembrane region" description="Helical" evidence="1">
    <location>
        <begin position="122"/>
        <end position="138"/>
    </location>
</feature>
<feature type="transmembrane region" description="Helical" evidence="1">
    <location>
        <begin position="203"/>
        <end position="223"/>
    </location>
</feature>
<dbReference type="GeneID" id="67442896"/>
<keyword evidence="1" id="KW-1133">Transmembrane helix</keyword>
<reference evidence="2 3" key="1">
    <citation type="submission" date="2021-08" db="EMBL/GenBank/DDBJ databases">
        <title>Shewanella putrefaciens YZ-J, complete genome.</title>
        <authorList>
            <person name="Yi Z."/>
        </authorList>
    </citation>
    <scope>NUCLEOTIDE SEQUENCE [LARGE SCALE GENOMIC DNA]</scope>
    <source>
        <strain evidence="2 3">YZ-J</strain>
    </source>
</reference>
<dbReference type="RefSeq" id="WP_011918994.1">
    <property type="nucleotide sequence ID" value="NZ_BMPK01000002.1"/>
</dbReference>
<dbReference type="Proteomes" id="UP000827084">
    <property type="component" value="Chromosome"/>
</dbReference>